<feature type="domain" description="DUF7514" evidence="1">
    <location>
        <begin position="6"/>
        <end position="133"/>
    </location>
</feature>
<reference evidence="2" key="1">
    <citation type="submission" date="2021-11" db="EMBL/GenBank/DDBJ databases">
        <authorList>
            <person name="Herlambang A."/>
            <person name="Guo Y."/>
            <person name="Takashima Y."/>
            <person name="Nishizawa T."/>
        </authorList>
    </citation>
    <scope>NUCLEOTIDE SEQUENCE</scope>
    <source>
        <strain evidence="2">E1425</strain>
    </source>
</reference>
<gene>
    <name evidence="2" type="ORF">EMPS_08504</name>
</gene>
<evidence type="ECO:0000313" key="3">
    <source>
        <dbReference type="Proteomes" id="UP000827284"/>
    </source>
</evidence>
<organism evidence="2 3">
    <name type="scientific">Entomortierella parvispora</name>
    <dbReference type="NCBI Taxonomy" id="205924"/>
    <lineage>
        <taxon>Eukaryota</taxon>
        <taxon>Fungi</taxon>
        <taxon>Fungi incertae sedis</taxon>
        <taxon>Mucoromycota</taxon>
        <taxon>Mortierellomycotina</taxon>
        <taxon>Mortierellomycetes</taxon>
        <taxon>Mortierellales</taxon>
        <taxon>Mortierellaceae</taxon>
        <taxon>Entomortierella</taxon>
    </lineage>
</organism>
<dbReference type="EMBL" id="BQFW01000012">
    <property type="protein sequence ID" value="GJJ76145.1"/>
    <property type="molecule type" value="Genomic_DNA"/>
</dbReference>
<protein>
    <recommendedName>
        <fullName evidence="1">DUF7514 domain-containing protein</fullName>
    </recommendedName>
</protein>
<evidence type="ECO:0000259" key="1">
    <source>
        <dbReference type="Pfam" id="PF24355"/>
    </source>
</evidence>
<sequence>MVNPQSLLDHQHNPTETLQSFSNAVFNSLDMQYEPKGSQLLEPEKMKALLSFLTPQPLIATSVQISTLVFNALFLAFRVETIFTALGPSVTQGGLLTYLRSEIMSDPEGAFTSFQKANQIMRLGPPFVRSQFPAVPEPRAKELAAHLQASIAKTIKNMSWSAASAEKQLAVLKARHALEERGRQNALDLIGSSVCYRVLI</sequence>
<evidence type="ECO:0000313" key="2">
    <source>
        <dbReference type="EMBL" id="GJJ76145.1"/>
    </source>
</evidence>
<proteinExistence type="predicted"/>
<dbReference type="AlphaFoldDB" id="A0A9P3HGH3"/>
<comment type="caution">
    <text evidence="2">The sequence shown here is derived from an EMBL/GenBank/DDBJ whole genome shotgun (WGS) entry which is preliminary data.</text>
</comment>
<reference evidence="2" key="2">
    <citation type="journal article" date="2022" name="Microbiol. Resour. Announc.">
        <title>Whole-Genome Sequence of Entomortierella parvispora E1425, a Mucoromycotan Fungus Associated with Burkholderiaceae-Related Endosymbiotic Bacteria.</title>
        <authorList>
            <person name="Herlambang A."/>
            <person name="Guo Y."/>
            <person name="Takashima Y."/>
            <person name="Narisawa K."/>
            <person name="Ohta H."/>
            <person name="Nishizawa T."/>
        </authorList>
    </citation>
    <scope>NUCLEOTIDE SEQUENCE</scope>
    <source>
        <strain evidence="2">E1425</strain>
    </source>
</reference>
<dbReference type="InterPro" id="IPR055936">
    <property type="entry name" value="DUF7514"/>
</dbReference>
<accession>A0A9P3HGH3</accession>
<dbReference type="Pfam" id="PF24355">
    <property type="entry name" value="DUF7514"/>
    <property type="match status" value="1"/>
</dbReference>
<dbReference type="Proteomes" id="UP000827284">
    <property type="component" value="Unassembled WGS sequence"/>
</dbReference>
<dbReference type="OrthoDB" id="661148at2759"/>
<name>A0A9P3HGH3_9FUNG</name>
<keyword evidence="3" id="KW-1185">Reference proteome</keyword>